<feature type="domain" description="Major facilitator superfamily (MFS) profile" evidence="9">
    <location>
        <begin position="12"/>
        <end position="392"/>
    </location>
</feature>
<dbReference type="Proteomes" id="UP000321726">
    <property type="component" value="Unassembled WGS sequence"/>
</dbReference>
<dbReference type="RefSeq" id="WP_073432997.1">
    <property type="nucleotide sequence ID" value="NZ_BJXU01000093.1"/>
</dbReference>
<feature type="transmembrane region" description="Helical" evidence="8">
    <location>
        <begin position="41"/>
        <end position="66"/>
    </location>
</feature>
<dbReference type="PANTHER" id="PTHR43271">
    <property type="entry name" value="BLL2771 PROTEIN"/>
    <property type="match status" value="1"/>
</dbReference>
<feature type="transmembrane region" description="Helical" evidence="8">
    <location>
        <begin position="166"/>
        <end position="186"/>
    </location>
</feature>
<dbReference type="Gene3D" id="1.20.1250.20">
    <property type="entry name" value="MFS general substrate transporter like domains"/>
    <property type="match status" value="1"/>
</dbReference>
<feature type="transmembrane region" description="Helical" evidence="8">
    <location>
        <begin position="368"/>
        <end position="388"/>
    </location>
</feature>
<protein>
    <submittedName>
        <fullName evidence="10 11">MFS transporter</fullName>
    </submittedName>
</protein>
<evidence type="ECO:0000256" key="5">
    <source>
        <dbReference type="ARBA" id="ARBA00022692"/>
    </source>
</evidence>
<comment type="similarity">
    <text evidence="2">Belongs to the major facilitator superfamily.</text>
</comment>
<feature type="transmembrane region" description="Helical" evidence="8">
    <location>
        <begin position="214"/>
        <end position="231"/>
    </location>
</feature>
<dbReference type="AlphaFoldDB" id="A0A1M6Z8M7"/>
<dbReference type="InterPro" id="IPR011701">
    <property type="entry name" value="MFS"/>
</dbReference>
<dbReference type="PANTHER" id="PTHR43271:SF1">
    <property type="entry name" value="INNER MEMBRANE TRANSPORT PROTEIN YNFM"/>
    <property type="match status" value="1"/>
</dbReference>
<accession>A0A1M6Z8M7</accession>
<feature type="transmembrane region" description="Helical" evidence="8">
    <location>
        <begin position="251"/>
        <end position="270"/>
    </location>
</feature>
<evidence type="ECO:0000256" key="7">
    <source>
        <dbReference type="ARBA" id="ARBA00023136"/>
    </source>
</evidence>
<dbReference type="InterPro" id="IPR036259">
    <property type="entry name" value="MFS_trans_sf"/>
</dbReference>
<dbReference type="PROSITE" id="PS50850">
    <property type="entry name" value="MFS"/>
    <property type="match status" value="1"/>
</dbReference>
<evidence type="ECO:0000256" key="2">
    <source>
        <dbReference type="ARBA" id="ARBA00008335"/>
    </source>
</evidence>
<evidence type="ECO:0000256" key="4">
    <source>
        <dbReference type="ARBA" id="ARBA00022475"/>
    </source>
</evidence>
<feature type="transmembrane region" description="Helical" evidence="8">
    <location>
        <begin position="339"/>
        <end position="356"/>
    </location>
</feature>
<evidence type="ECO:0000256" key="1">
    <source>
        <dbReference type="ARBA" id="ARBA00004651"/>
    </source>
</evidence>
<evidence type="ECO:0000313" key="12">
    <source>
        <dbReference type="Proteomes" id="UP000184123"/>
    </source>
</evidence>
<dbReference type="CDD" id="cd17324">
    <property type="entry name" value="MFS_NepI_like"/>
    <property type="match status" value="1"/>
</dbReference>
<dbReference type="STRING" id="44933.SAMN05660971_00006"/>
<gene>
    <name evidence="10" type="ORF">HCU01_24160</name>
    <name evidence="11" type="ORF">SAMN05660971_00006</name>
</gene>
<feature type="transmembrane region" description="Helical" evidence="8">
    <location>
        <begin position="310"/>
        <end position="327"/>
    </location>
</feature>
<keyword evidence="6 8" id="KW-1133">Transmembrane helix</keyword>
<evidence type="ECO:0000313" key="10">
    <source>
        <dbReference type="EMBL" id="GEN24467.1"/>
    </source>
</evidence>
<dbReference type="OrthoDB" id="63984at2"/>
<dbReference type="Pfam" id="PF07690">
    <property type="entry name" value="MFS_1"/>
    <property type="match status" value="1"/>
</dbReference>
<reference evidence="11 12" key="1">
    <citation type="submission" date="2016-11" db="EMBL/GenBank/DDBJ databases">
        <authorList>
            <person name="Jaros S."/>
            <person name="Januszkiewicz K."/>
            <person name="Wedrychowicz H."/>
        </authorList>
    </citation>
    <scope>NUCLEOTIDE SEQUENCE [LARGE SCALE GENOMIC DNA]</scope>
    <source>
        <strain evidence="11 12">DSM 4740</strain>
    </source>
</reference>
<evidence type="ECO:0000313" key="13">
    <source>
        <dbReference type="Proteomes" id="UP000321726"/>
    </source>
</evidence>
<evidence type="ECO:0000256" key="6">
    <source>
        <dbReference type="ARBA" id="ARBA00022989"/>
    </source>
</evidence>
<feature type="transmembrane region" description="Helical" evidence="8">
    <location>
        <begin position="78"/>
        <end position="97"/>
    </location>
</feature>
<dbReference type="InterPro" id="IPR020846">
    <property type="entry name" value="MFS_dom"/>
</dbReference>
<keyword evidence="13" id="KW-1185">Reference proteome</keyword>
<reference evidence="10 13" key="2">
    <citation type="submission" date="2019-07" db="EMBL/GenBank/DDBJ databases">
        <title>Whole genome shotgun sequence of Halomonas cupida NBRC 102219.</title>
        <authorList>
            <person name="Hosoyama A."/>
            <person name="Uohara A."/>
            <person name="Ohji S."/>
            <person name="Ichikawa N."/>
        </authorList>
    </citation>
    <scope>NUCLEOTIDE SEQUENCE [LARGE SCALE GENOMIC DNA]</scope>
    <source>
        <strain evidence="10 13">NBRC 102219</strain>
    </source>
</reference>
<keyword evidence="5 8" id="KW-0812">Transmembrane</keyword>
<proteinExistence type="inferred from homology"/>
<dbReference type="EMBL" id="BJXU01000093">
    <property type="protein sequence ID" value="GEN24467.1"/>
    <property type="molecule type" value="Genomic_DNA"/>
</dbReference>
<evidence type="ECO:0000256" key="8">
    <source>
        <dbReference type="SAM" id="Phobius"/>
    </source>
</evidence>
<feature type="transmembrane region" description="Helical" evidence="8">
    <location>
        <begin position="282"/>
        <end position="304"/>
    </location>
</feature>
<keyword evidence="3" id="KW-0813">Transport</keyword>
<feature type="transmembrane region" description="Helical" evidence="8">
    <location>
        <begin position="131"/>
        <end position="154"/>
    </location>
</feature>
<dbReference type="Proteomes" id="UP000184123">
    <property type="component" value="Unassembled WGS sequence"/>
</dbReference>
<evidence type="ECO:0000256" key="3">
    <source>
        <dbReference type="ARBA" id="ARBA00022448"/>
    </source>
</evidence>
<dbReference type="SUPFAM" id="SSF103473">
    <property type="entry name" value="MFS general substrate transporter"/>
    <property type="match status" value="1"/>
</dbReference>
<name>A0A1M6Z8M7_9GAMM</name>
<dbReference type="EMBL" id="FRCA01000001">
    <property type="protein sequence ID" value="SHL26780.1"/>
    <property type="molecule type" value="Genomic_DNA"/>
</dbReference>
<dbReference type="GO" id="GO:0005886">
    <property type="term" value="C:plasma membrane"/>
    <property type="evidence" value="ECO:0007669"/>
    <property type="project" value="UniProtKB-SubCell"/>
</dbReference>
<dbReference type="GO" id="GO:0022857">
    <property type="term" value="F:transmembrane transporter activity"/>
    <property type="evidence" value="ECO:0007669"/>
    <property type="project" value="InterPro"/>
</dbReference>
<sequence length="406" mass="43136">MIEVKSPAWWRATLALCLGSMLVFINLYAPQPLLPDLRESYQVSTLMIGLVMSLATLTLAASLLIYGPLSDAIGRGGIMRLSLLGAALVTLMLAWAPNIDSLLVLRAVQGLALGGLPAVAIAWMGDEFEPAAIAPAVGLYIAANTLGGIGGRVLGGSIGDWQSPDIAFMCIGVITLAGVVVFWRLLPPVTSFRPQSFRVSRAAGSLAGHLRNPLLLGAYLVGGLNFLVFINQYSYMTFRLADAPFHLDAHWLGLLFLTYLGGTLGSSLSARVASRLSATGNMIAGIVIMMIGTAITLLPVLAWIVVGLTISAFGFFLCHATASGWVGRQATQARGSASALYLVFYYLGASLGPLWMEPFWLWTRWPGIALGSCLVLLITLGLAIWLGIRQARPTGLATGCTTEVER</sequence>
<feature type="transmembrane region" description="Helical" evidence="8">
    <location>
        <begin position="103"/>
        <end position="124"/>
    </location>
</feature>
<evidence type="ECO:0000313" key="11">
    <source>
        <dbReference type="EMBL" id="SHL26780.1"/>
    </source>
</evidence>
<evidence type="ECO:0000259" key="9">
    <source>
        <dbReference type="PROSITE" id="PS50850"/>
    </source>
</evidence>
<comment type="subcellular location">
    <subcellularLocation>
        <location evidence="1">Cell membrane</location>
        <topology evidence="1">Multi-pass membrane protein</topology>
    </subcellularLocation>
</comment>
<keyword evidence="7 8" id="KW-0472">Membrane</keyword>
<organism evidence="11 12">
    <name type="scientific">Halomonas cupida</name>
    <dbReference type="NCBI Taxonomy" id="44933"/>
    <lineage>
        <taxon>Bacteria</taxon>
        <taxon>Pseudomonadati</taxon>
        <taxon>Pseudomonadota</taxon>
        <taxon>Gammaproteobacteria</taxon>
        <taxon>Oceanospirillales</taxon>
        <taxon>Halomonadaceae</taxon>
        <taxon>Halomonas</taxon>
    </lineage>
</organism>
<keyword evidence="4" id="KW-1003">Cell membrane</keyword>
<feature type="transmembrane region" description="Helical" evidence="8">
    <location>
        <begin position="12"/>
        <end position="29"/>
    </location>
</feature>